<evidence type="ECO:0000313" key="1">
    <source>
        <dbReference type="EMBL" id="MCP2257237.1"/>
    </source>
</evidence>
<protein>
    <submittedName>
        <fullName evidence="1">Uncharacterized protein</fullName>
    </submittedName>
</protein>
<keyword evidence="2" id="KW-1185">Reference proteome</keyword>
<dbReference type="Proteomes" id="UP001205311">
    <property type="component" value="Unassembled WGS sequence"/>
</dbReference>
<organism evidence="1 2">
    <name type="scientific">Streptoalloteichus tenebrarius (strain ATCC 17920 / DSM 40477 / JCM 4838 / CBS 697.72 / NBRC 16177 / NCIMB 11028 / NRRL B-12390 / A12253. 1 / ISP 5477)</name>
    <name type="common">Streptomyces tenebrarius</name>
    <dbReference type="NCBI Taxonomy" id="1933"/>
    <lineage>
        <taxon>Bacteria</taxon>
        <taxon>Bacillati</taxon>
        <taxon>Actinomycetota</taxon>
        <taxon>Actinomycetes</taxon>
        <taxon>Pseudonocardiales</taxon>
        <taxon>Pseudonocardiaceae</taxon>
        <taxon>Streptoalloteichus</taxon>
    </lineage>
</organism>
<comment type="caution">
    <text evidence="1">The sequence shown here is derived from an EMBL/GenBank/DDBJ whole genome shotgun (WGS) entry which is preliminary data.</text>
</comment>
<evidence type="ECO:0000313" key="2">
    <source>
        <dbReference type="Proteomes" id="UP001205311"/>
    </source>
</evidence>
<sequence length="77" mass="8533">MVLPRKTRVCFGSRTINVWPGNSKIGNNARQDIGPRHISLLITSSAARLEKVIADIGVELGPRVHRGYPHILLGRDH</sequence>
<name>A0ABT1HNZ7_STRSD</name>
<proteinExistence type="predicted"/>
<dbReference type="EMBL" id="JAMTCP010000003">
    <property type="protein sequence ID" value="MCP2257237.1"/>
    <property type="molecule type" value="Genomic_DNA"/>
</dbReference>
<accession>A0ABT1HNZ7</accession>
<gene>
    <name evidence="1" type="ORF">LX15_000922</name>
</gene>
<reference evidence="1 2" key="1">
    <citation type="submission" date="2022-06" db="EMBL/GenBank/DDBJ databases">
        <title>Genomic Encyclopedia of Archaeal and Bacterial Type Strains, Phase II (KMG-II): from individual species to whole genera.</title>
        <authorList>
            <person name="Goeker M."/>
        </authorList>
    </citation>
    <scope>NUCLEOTIDE SEQUENCE [LARGE SCALE GENOMIC DNA]</scope>
    <source>
        <strain evidence="1 2">DSM 40477</strain>
    </source>
</reference>